<dbReference type="InterPro" id="IPR012910">
    <property type="entry name" value="Plug_dom"/>
</dbReference>
<evidence type="ECO:0000256" key="7">
    <source>
        <dbReference type="ARBA" id="ARBA00023136"/>
    </source>
</evidence>
<comment type="caution">
    <text evidence="15">The sequence shown here is derived from an EMBL/GenBank/DDBJ whole genome shotgun (WGS) entry which is preliminary data.</text>
</comment>
<comment type="similarity">
    <text evidence="9 11">Belongs to the TonB-dependent receptor family.</text>
</comment>
<evidence type="ECO:0000256" key="1">
    <source>
        <dbReference type="ARBA" id="ARBA00004571"/>
    </source>
</evidence>
<evidence type="ECO:0000256" key="10">
    <source>
        <dbReference type="PROSITE-ProRule" id="PRU10144"/>
    </source>
</evidence>
<dbReference type="InterPro" id="IPR039426">
    <property type="entry name" value="TonB-dep_rcpt-like"/>
</dbReference>
<dbReference type="InterPro" id="IPR037066">
    <property type="entry name" value="Plug_dom_sf"/>
</dbReference>
<feature type="domain" description="TonB-dependent receptor plug" evidence="14">
    <location>
        <begin position="69"/>
        <end position="175"/>
    </location>
</feature>
<evidence type="ECO:0000256" key="8">
    <source>
        <dbReference type="ARBA" id="ARBA00023237"/>
    </source>
</evidence>
<evidence type="ECO:0000259" key="13">
    <source>
        <dbReference type="Pfam" id="PF00593"/>
    </source>
</evidence>
<evidence type="ECO:0000256" key="12">
    <source>
        <dbReference type="SAM" id="SignalP"/>
    </source>
</evidence>
<feature type="chain" id="PRO_5045685970" evidence="12">
    <location>
        <begin position="33"/>
        <end position="938"/>
    </location>
</feature>
<evidence type="ECO:0000256" key="9">
    <source>
        <dbReference type="PROSITE-ProRule" id="PRU01360"/>
    </source>
</evidence>
<comment type="subcellular location">
    <subcellularLocation>
        <location evidence="1 9">Cell outer membrane</location>
        <topology evidence="1 9">Multi-pass membrane protein</topology>
    </subcellularLocation>
</comment>
<keyword evidence="6 11" id="KW-0798">TonB box</keyword>
<dbReference type="RefSeq" id="WP_315725310.1">
    <property type="nucleotide sequence ID" value="NZ_JAVUPU010000003.1"/>
</dbReference>
<keyword evidence="16" id="KW-1185">Reference proteome</keyword>
<sequence>MGIRNKYRSNLILNASLAAIGTSLFAVAPAMAQTTPDGDTPAEEAGVGETDDENVIVVTGSRIERAGFDQPTPTTVVGGTEIRQAAAPNLQQVLNDQPQVRPSVLPATTVGNTGSGTAPVDLRGLGTNRTLVLLNGRRFVGEGNLNVVPLSLVQRLDLVTGGASAAYGSGAVAGVVNIILDTKLEGIRLGAETGISSRGDGERYRLDGAFGTSFADGNGHFMIGAEYVDDKGISPHGRKSRPGLRGGGQTVLNGQVVIADDVNAVRSESGLIRSGIFAGQTFNNDGTLRPYRGPGVGNIGGEDASNLYDHIYLAGPFERLNVYGRVSYDIGGATIWADANYGRVRSSYDFFPDYITPGDFGAGPITVSAANPFLPQSLRDQLAAAGETSFLYSRTFTDIFMLKFESEREYKEGAIGIDGTFGNGWKYSAHYSHGELETTQALNDNRVRANYLNAINAVSSGGQIVCAINADANPANDDPACRPLNIFGSGNASAEAIDYVTADQGASAIAKLDAMGAEVQGDLFSLWAGPITVAFGVEARWESSRGFRTAEQIATAPTLGIPLYTSDVAGKFNVKEGFVELVVPVIDAEGIKIDTNGSARYSDYSTSGGIWSWKLGGTARLFNDLRLRIVRSRDIRSPSINELFSIRAVNIGPQVDLDTAGRTGIPGYNPNPAQVTTYSGGNPDLVPETSKTLSFGGSYQPSFIPGLSLSVDYYDIKISGAITVISASNLTAACAGGSQAACDRITRDPVTQTLTEVLTNQQNIASFSTSGLDFEAAYQLQVRQLMGDKPGSIRFRALATYVKDYVFDTGFYATGRTGPVNLAGDVGDGVTGLPKWRGTFSATYQDGTFGLDARVRYVGGGVFNELLDGTGGRVNLSNNKISARTYFDLGAQFKVMDRFTFFGNVRNLFDEAPPINTTASAHYDAIGRYFTFGAKVNF</sequence>
<dbReference type="InterPro" id="IPR000531">
    <property type="entry name" value="Beta-barrel_TonB"/>
</dbReference>
<keyword evidence="2 9" id="KW-0813">Transport</keyword>
<dbReference type="PANTHER" id="PTHR47234:SF3">
    <property type="entry name" value="SECRETIN_TONB SHORT N-TERMINAL DOMAIN-CONTAINING PROTEIN"/>
    <property type="match status" value="1"/>
</dbReference>
<evidence type="ECO:0000256" key="5">
    <source>
        <dbReference type="ARBA" id="ARBA00022729"/>
    </source>
</evidence>
<accession>A0ABU3Q6Z1</accession>
<evidence type="ECO:0000256" key="3">
    <source>
        <dbReference type="ARBA" id="ARBA00022452"/>
    </source>
</evidence>
<evidence type="ECO:0000256" key="11">
    <source>
        <dbReference type="RuleBase" id="RU003357"/>
    </source>
</evidence>
<evidence type="ECO:0000259" key="14">
    <source>
        <dbReference type="Pfam" id="PF07715"/>
    </source>
</evidence>
<dbReference type="PROSITE" id="PS52016">
    <property type="entry name" value="TONB_DEPENDENT_REC_3"/>
    <property type="match status" value="1"/>
</dbReference>
<proteinExistence type="inferred from homology"/>
<keyword evidence="5 12" id="KW-0732">Signal</keyword>
<dbReference type="PROSITE" id="PS01156">
    <property type="entry name" value="TONB_DEPENDENT_REC_2"/>
    <property type="match status" value="1"/>
</dbReference>
<evidence type="ECO:0000256" key="6">
    <source>
        <dbReference type="ARBA" id="ARBA00023077"/>
    </source>
</evidence>
<dbReference type="SUPFAM" id="SSF56935">
    <property type="entry name" value="Porins"/>
    <property type="match status" value="1"/>
</dbReference>
<dbReference type="EMBL" id="JAVUPU010000003">
    <property type="protein sequence ID" value="MDT9598879.1"/>
    <property type="molecule type" value="Genomic_DNA"/>
</dbReference>
<evidence type="ECO:0000313" key="16">
    <source>
        <dbReference type="Proteomes" id="UP001259572"/>
    </source>
</evidence>
<feature type="signal peptide" evidence="12">
    <location>
        <begin position="1"/>
        <end position="32"/>
    </location>
</feature>
<dbReference type="InterPro" id="IPR036942">
    <property type="entry name" value="Beta-barrel_TonB_sf"/>
</dbReference>
<dbReference type="InterPro" id="IPR010917">
    <property type="entry name" value="TonB_rcpt_CS"/>
</dbReference>
<dbReference type="Gene3D" id="2.40.170.20">
    <property type="entry name" value="TonB-dependent receptor, beta-barrel domain"/>
    <property type="match status" value="1"/>
</dbReference>
<evidence type="ECO:0000313" key="15">
    <source>
        <dbReference type="EMBL" id="MDT9598879.1"/>
    </source>
</evidence>
<reference evidence="15 16" key="1">
    <citation type="submission" date="2023-05" db="EMBL/GenBank/DDBJ databases">
        <authorList>
            <person name="Guo Y."/>
        </authorList>
    </citation>
    <scope>NUCLEOTIDE SEQUENCE [LARGE SCALE GENOMIC DNA]</scope>
    <source>
        <strain evidence="15 16">GR2756</strain>
    </source>
</reference>
<gene>
    <name evidence="15" type="ORF">RQX22_07955</name>
</gene>
<keyword evidence="7 9" id="KW-0472">Membrane</keyword>
<dbReference type="Proteomes" id="UP001259572">
    <property type="component" value="Unassembled WGS sequence"/>
</dbReference>
<keyword evidence="8 9" id="KW-0998">Cell outer membrane</keyword>
<keyword evidence="3 9" id="KW-1134">Transmembrane beta strand</keyword>
<evidence type="ECO:0000256" key="2">
    <source>
        <dbReference type="ARBA" id="ARBA00022448"/>
    </source>
</evidence>
<organism evidence="15 16">
    <name type="scientific">Sphingosinicella rhizophila</name>
    <dbReference type="NCBI Taxonomy" id="3050082"/>
    <lineage>
        <taxon>Bacteria</taxon>
        <taxon>Pseudomonadati</taxon>
        <taxon>Pseudomonadota</taxon>
        <taxon>Alphaproteobacteria</taxon>
        <taxon>Sphingomonadales</taxon>
        <taxon>Sphingosinicellaceae</taxon>
        <taxon>Sphingosinicella</taxon>
    </lineage>
</organism>
<dbReference type="Pfam" id="PF07715">
    <property type="entry name" value="Plug"/>
    <property type="match status" value="1"/>
</dbReference>
<feature type="short sequence motif" description="TonB C-terminal box" evidence="10">
    <location>
        <begin position="921"/>
        <end position="938"/>
    </location>
</feature>
<evidence type="ECO:0000256" key="4">
    <source>
        <dbReference type="ARBA" id="ARBA00022692"/>
    </source>
</evidence>
<keyword evidence="4 9" id="KW-0812">Transmembrane</keyword>
<protein>
    <submittedName>
        <fullName evidence="15">TonB-dependent receptor</fullName>
    </submittedName>
</protein>
<name>A0ABU3Q6Z1_9SPHN</name>
<feature type="domain" description="TonB-dependent receptor-like beta-barrel" evidence="13">
    <location>
        <begin position="408"/>
        <end position="908"/>
    </location>
</feature>
<dbReference type="Gene3D" id="2.170.130.10">
    <property type="entry name" value="TonB-dependent receptor, plug domain"/>
    <property type="match status" value="1"/>
</dbReference>
<dbReference type="Pfam" id="PF00593">
    <property type="entry name" value="TonB_dep_Rec_b-barrel"/>
    <property type="match status" value="1"/>
</dbReference>
<keyword evidence="15" id="KW-0675">Receptor</keyword>
<dbReference type="PANTHER" id="PTHR47234">
    <property type="match status" value="1"/>
</dbReference>